<keyword evidence="4" id="KW-0812">Transmembrane</keyword>
<dbReference type="GO" id="GO:0015483">
    <property type="term" value="F:long-chain fatty acid transporting porin activity"/>
    <property type="evidence" value="ECO:0007669"/>
    <property type="project" value="TreeGrafter"/>
</dbReference>
<evidence type="ECO:0000256" key="2">
    <source>
        <dbReference type="ARBA" id="ARBA00008163"/>
    </source>
</evidence>
<evidence type="ECO:0000256" key="8">
    <source>
        <dbReference type="SAM" id="SignalP"/>
    </source>
</evidence>
<feature type="chain" id="PRO_5001984688" evidence="8">
    <location>
        <begin position="24"/>
        <end position="428"/>
    </location>
</feature>
<sequence length="428" mass="45655">MNNKTLKGALALAVSLASTPLFAGGFALNEQSISSMGTGYAGRSSSAEDASTVFGNPAGMSRLKQNEVSLGATYLDAKTDIKNASSSQFGADNPGTNKGDMVPGIAVPMGYLVTPIDEHWAFGLGIYAPFGLVTDYEHSFQGNGFGNKSKVSVITVQPTVSYAFNDKVSVGFGPTFNRISGELDSNVPLGGGAGESVKVKGDDNATGFNAGILVQPLESTRIGVTYHSQVVYHLTGKTHASGVISDAFDGGPQRYDASLNVTTPSSVDFSVTHQLNDDWTLYLGSTYTRWSQLKKITINNDGVSDLTAQFGGLGSITEQQHWHDTWSHAIGAAYRVNKQLVLRTGFSVDQTPTNNTDRSVRIPTGDRTVFSLGAGWTPVNNLTFDVAYSYLKEEPIKVHQNLSQVGLTYDAKYENSANGFGGSVTYRF</sequence>
<comment type="subcellular location">
    <subcellularLocation>
        <location evidence="1">Cell outer membrane</location>
        <topology evidence="1">Multi-pass membrane protein</topology>
    </subcellularLocation>
</comment>
<keyword evidence="6" id="KW-0472">Membrane</keyword>
<keyword evidence="7" id="KW-0998">Cell outer membrane</keyword>
<evidence type="ECO:0000313" key="9">
    <source>
        <dbReference type="EMBL" id="KGE67590.1"/>
    </source>
</evidence>
<dbReference type="GO" id="GO:0009279">
    <property type="term" value="C:cell outer membrane"/>
    <property type="evidence" value="ECO:0007669"/>
    <property type="project" value="UniProtKB-SubCell"/>
</dbReference>
<dbReference type="Pfam" id="PF03349">
    <property type="entry name" value="Toluene_X"/>
    <property type="match status" value="1"/>
</dbReference>
<keyword evidence="5 8" id="KW-0732">Signal</keyword>
<dbReference type="AlphaFoldDB" id="A0A0A1YZX1"/>
<proteinExistence type="inferred from homology"/>
<evidence type="ECO:0000256" key="3">
    <source>
        <dbReference type="ARBA" id="ARBA00022452"/>
    </source>
</evidence>
<evidence type="ECO:0000256" key="4">
    <source>
        <dbReference type="ARBA" id="ARBA00022692"/>
    </source>
</evidence>
<dbReference type="PANTHER" id="PTHR35093">
    <property type="entry name" value="OUTER MEMBRANE PROTEIN NMB0088-RELATED"/>
    <property type="match status" value="1"/>
</dbReference>
<dbReference type="InterPro" id="IPR005017">
    <property type="entry name" value="OMPP1/FadL/TodX"/>
</dbReference>
<dbReference type="PANTHER" id="PTHR35093:SF8">
    <property type="entry name" value="OUTER MEMBRANE PROTEIN NMB0088-RELATED"/>
    <property type="match status" value="1"/>
</dbReference>
<name>A0A0A1YZX1_PSEFL</name>
<dbReference type="OrthoDB" id="19849at2"/>
<organism evidence="9 10">
    <name type="scientific">Pseudomonas fluorescens LMG 5329</name>
    <dbReference type="NCBI Taxonomy" id="1324332"/>
    <lineage>
        <taxon>Bacteria</taxon>
        <taxon>Pseudomonadati</taxon>
        <taxon>Pseudomonadota</taxon>
        <taxon>Gammaproteobacteria</taxon>
        <taxon>Pseudomonadales</taxon>
        <taxon>Pseudomonadaceae</taxon>
        <taxon>Pseudomonas</taxon>
    </lineage>
</organism>
<keyword evidence="3" id="KW-1134">Transmembrane beta strand</keyword>
<comment type="similarity">
    <text evidence="2">Belongs to the OmpP1/FadL family.</text>
</comment>
<dbReference type="Proteomes" id="UP000030060">
    <property type="component" value="Unassembled WGS sequence"/>
</dbReference>
<dbReference type="SUPFAM" id="SSF56935">
    <property type="entry name" value="Porins"/>
    <property type="match status" value="1"/>
</dbReference>
<dbReference type="EMBL" id="ASGY01000087">
    <property type="protein sequence ID" value="KGE67590.1"/>
    <property type="molecule type" value="Genomic_DNA"/>
</dbReference>
<comment type="caution">
    <text evidence="9">The sequence shown here is derived from an EMBL/GenBank/DDBJ whole genome shotgun (WGS) entry which is preliminary data.</text>
</comment>
<feature type="signal peptide" evidence="8">
    <location>
        <begin position="1"/>
        <end position="23"/>
    </location>
</feature>
<evidence type="ECO:0000313" key="10">
    <source>
        <dbReference type="Proteomes" id="UP000030060"/>
    </source>
</evidence>
<dbReference type="Gene3D" id="2.40.160.60">
    <property type="entry name" value="Outer membrane protein transport protein (OMPP1/FadL/TodX)"/>
    <property type="match status" value="1"/>
</dbReference>
<accession>A0A0A1YZX1</accession>
<dbReference type="RefSeq" id="WP_038845977.1">
    <property type="nucleotide sequence ID" value="NZ_ASGY01000087.1"/>
</dbReference>
<evidence type="ECO:0000256" key="7">
    <source>
        <dbReference type="ARBA" id="ARBA00023237"/>
    </source>
</evidence>
<protein>
    <submittedName>
        <fullName evidence="9">Long-chain fatty acid transport protein</fullName>
    </submittedName>
</protein>
<evidence type="ECO:0000256" key="6">
    <source>
        <dbReference type="ARBA" id="ARBA00023136"/>
    </source>
</evidence>
<reference evidence="9 10" key="1">
    <citation type="journal article" date="2013" name="Genome Announc.">
        <title>Draft Genome Sequence of Pseudomonas fluorescens LMG 5329, a White Line-Inducing Principle-Producing Bioindicator for the Mushroom Pathogen Pseudomonas tolaasii.</title>
        <authorList>
            <person name="Ghequire M.G."/>
            <person name="Rokni-Zadeh H."/>
            <person name="Zarrineh P."/>
            <person name="De Mot R."/>
        </authorList>
    </citation>
    <scope>NUCLEOTIDE SEQUENCE [LARGE SCALE GENOMIC DNA]</scope>
    <source>
        <strain evidence="9 10">LMG 5329</strain>
    </source>
</reference>
<gene>
    <name evidence="9" type="ORF">K814_0112975</name>
</gene>
<evidence type="ECO:0000256" key="1">
    <source>
        <dbReference type="ARBA" id="ARBA00004571"/>
    </source>
</evidence>
<evidence type="ECO:0000256" key="5">
    <source>
        <dbReference type="ARBA" id="ARBA00022729"/>
    </source>
</evidence>